<dbReference type="CDD" id="cd02650">
    <property type="entry name" value="nuc_hydro_CaPnhB"/>
    <property type="match status" value="1"/>
</dbReference>
<organism evidence="4 5">
    <name type="scientific">Gemmobacter nanjingensis</name>
    <dbReference type="NCBI Taxonomy" id="488454"/>
    <lineage>
        <taxon>Bacteria</taxon>
        <taxon>Pseudomonadati</taxon>
        <taxon>Pseudomonadota</taxon>
        <taxon>Alphaproteobacteria</taxon>
        <taxon>Rhodobacterales</taxon>
        <taxon>Paracoccaceae</taxon>
        <taxon>Gemmobacter</taxon>
    </lineage>
</organism>
<keyword evidence="2" id="KW-0326">Glycosidase</keyword>
<accession>A0ABQ3FTH5</accession>
<evidence type="ECO:0000259" key="3">
    <source>
        <dbReference type="Pfam" id="PF01156"/>
    </source>
</evidence>
<evidence type="ECO:0000313" key="5">
    <source>
        <dbReference type="Proteomes" id="UP000658305"/>
    </source>
</evidence>
<evidence type="ECO:0000313" key="4">
    <source>
        <dbReference type="EMBL" id="GHC40764.1"/>
    </source>
</evidence>
<dbReference type="InterPro" id="IPR001910">
    <property type="entry name" value="Inosine/uridine_hydrolase_dom"/>
</dbReference>
<keyword evidence="5" id="KW-1185">Reference proteome</keyword>
<reference evidence="5" key="1">
    <citation type="journal article" date="2019" name="Int. J. Syst. Evol. Microbiol.">
        <title>The Global Catalogue of Microorganisms (GCM) 10K type strain sequencing project: providing services to taxonomists for standard genome sequencing and annotation.</title>
        <authorList>
            <consortium name="The Broad Institute Genomics Platform"/>
            <consortium name="The Broad Institute Genome Sequencing Center for Infectious Disease"/>
            <person name="Wu L."/>
            <person name="Ma J."/>
        </authorList>
    </citation>
    <scope>NUCLEOTIDE SEQUENCE [LARGE SCALE GENOMIC DNA]</scope>
    <source>
        <strain evidence="5">KCTC 23298</strain>
    </source>
</reference>
<dbReference type="SUPFAM" id="SSF53590">
    <property type="entry name" value="Nucleoside hydrolase"/>
    <property type="match status" value="1"/>
</dbReference>
<dbReference type="Gene3D" id="3.90.245.10">
    <property type="entry name" value="Ribonucleoside hydrolase-like"/>
    <property type="match status" value="1"/>
</dbReference>
<dbReference type="InterPro" id="IPR036452">
    <property type="entry name" value="Ribo_hydro-like"/>
</dbReference>
<gene>
    <name evidence="4" type="ORF">GCM10007291_48310</name>
</gene>
<dbReference type="PANTHER" id="PTHR12304">
    <property type="entry name" value="INOSINE-URIDINE PREFERRING NUCLEOSIDE HYDROLASE"/>
    <property type="match status" value="1"/>
</dbReference>
<dbReference type="PANTHER" id="PTHR12304:SF4">
    <property type="entry name" value="URIDINE NUCLEOSIDASE"/>
    <property type="match status" value="1"/>
</dbReference>
<dbReference type="Pfam" id="PF01156">
    <property type="entry name" value="IU_nuc_hydro"/>
    <property type="match status" value="1"/>
</dbReference>
<evidence type="ECO:0000256" key="2">
    <source>
        <dbReference type="ARBA" id="ARBA00023295"/>
    </source>
</evidence>
<sequence length="308" mass="32829">MIPVIIDTDPGVDDALALIYALASNAFSLKGLTTVFGNVPVATATRNALWLLKSLGQANVSVAQGASCPLSGLEPIYAAEVHGSGGFGTFAVPEVSRKPNALDAADFLIAASHDHPHDLVIVALGPLTNLAEAAKRDPSLPDRIGRVVIMGGAFEVPGNVTSTAEANIFNDPEAAAIVASEFRVVDFVGLDVTDRVLLTEEDCNSLASSTSELGAFLTEMTSFYLDFYENRTGKRCASLHDPATLICLARPELFEFVSGQIMVCETGQHKGQTRCNAQHSTVRYAQSAEFKEVQADFIKTLGQYFSDE</sequence>
<comment type="caution">
    <text evidence="4">The sequence shown here is derived from an EMBL/GenBank/DDBJ whole genome shotgun (WGS) entry which is preliminary data.</text>
</comment>
<dbReference type="InterPro" id="IPR023186">
    <property type="entry name" value="IUNH"/>
</dbReference>
<protein>
    <submittedName>
        <fullName evidence="4">Nucleoside hydrolase</fullName>
    </submittedName>
</protein>
<dbReference type="EMBL" id="BMYI01000036">
    <property type="protein sequence ID" value="GHC40764.1"/>
    <property type="molecule type" value="Genomic_DNA"/>
</dbReference>
<keyword evidence="1 4" id="KW-0378">Hydrolase</keyword>
<dbReference type="GO" id="GO:0016787">
    <property type="term" value="F:hydrolase activity"/>
    <property type="evidence" value="ECO:0007669"/>
    <property type="project" value="UniProtKB-KW"/>
</dbReference>
<evidence type="ECO:0000256" key="1">
    <source>
        <dbReference type="ARBA" id="ARBA00022801"/>
    </source>
</evidence>
<name>A0ABQ3FTH5_9RHOB</name>
<proteinExistence type="predicted"/>
<dbReference type="Proteomes" id="UP000658305">
    <property type="component" value="Unassembled WGS sequence"/>
</dbReference>
<feature type="domain" description="Inosine/uridine-preferring nucleoside hydrolase" evidence="3">
    <location>
        <begin position="4"/>
        <end position="283"/>
    </location>
</feature>